<gene>
    <name evidence="5" type="ordered locus">Hneap_1683</name>
</gene>
<evidence type="ECO:0000256" key="2">
    <source>
        <dbReference type="ARBA" id="ARBA00022723"/>
    </source>
</evidence>
<dbReference type="PANTHER" id="PTHR46124:SF3">
    <property type="entry name" value="HYDROLASE"/>
    <property type="match status" value="1"/>
</dbReference>
<feature type="binding site" evidence="4">
    <location>
        <position position="157"/>
    </location>
    <ligand>
        <name>a divalent metal cation</name>
        <dbReference type="ChEBI" id="CHEBI:60240"/>
        <label>2</label>
    </ligand>
</feature>
<dbReference type="AlphaFoldDB" id="D0L1D5"/>
<dbReference type="InterPro" id="IPR001130">
    <property type="entry name" value="TatD-like"/>
</dbReference>
<dbReference type="eggNOG" id="COG0084">
    <property type="taxonomic scope" value="Bacteria"/>
</dbReference>
<dbReference type="PROSITE" id="PS01137">
    <property type="entry name" value="TATD_1"/>
    <property type="match status" value="1"/>
</dbReference>
<evidence type="ECO:0000313" key="5">
    <source>
        <dbReference type="EMBL" id="ACX96508.1"/>
    </source>
</evidence>
<dbReference type="HOGENOM" id="CLU_031506_0_1_6"/>
<evidence type="ECO:0000313" key="6">
    <source>
        <dbReference type="Proteomes" id="UP000009102"/>
    </source>
</evidence>
<dbReference type="InterPro" id="IPR018228">
    <property type="entry name" value="DNase_TatD-rel_CS"/>
</dbReference>
<dbReference type="PIRSF" id="PIRSF005902">
    <property type="entry name" value="DNase_TatD"/>
    <property type="match status" value="1"/>
</dbReference>
<dbReference type="Gene3D" id="3.20.20.140">
    <property type="entry name" value="Metal-dependent hydrolases"/>
    <property type="match status" value="1"/>
</dbReference>
<dbReference type="InterPro" id="IPR032466">
    <property type="entry name" value="Metal_Hydrolase"/>
</dbReference>
<evidence type="ECO:0000256" key="3">
    <source>
        <dbReference type="ARBA" id="ARBA00022801"/>
    </source>
</evidence>
<dbReference type="GO" id="GO:0005829">
    <property type="term" value="C:cytosol"/>
    <property type="evidence" value="ECO:0007669"/>
    <property type="project" value="TreeGrafter"/>
</dbReference>
<dbReference type="RefSeq" id="WP_012824541.1">
    <property type="nucleotide sequence ID" value="NC_013422.1"/>
</dbReference>
<keyword evidence="2 4" id="KW-0479">Metal-binding</keyword>
<dbReference type="GO" id="GO:0046872">
    <property type="term" value="F:metal ion binding"/>
    <property type="evidence" value="ECO:0007669"/>
    <property type="project" value="UniProtKB-KW"/>
</dbReference>
<keyword evidence="3" id="KW-0378">Hydrolase</keyword>
<name>D0L1D5_HALNC</name>
<dbReference type="PANTHER" id="PTHR46124">
    <property type="entry name" value="D-AMINOACYL-TRNA DEACYLASE"/>
    <property type="match status" value="1"/>
</dbReference>
<reference evidence="5 6" key="1">
    <citation type="submission" date="2009-10" db="EMBL/GenBank/DDBJ databases">
        <title>Complete sequence of Halothiobacillus neapolitanus c2.</title>
        <authorList>
            <consortium name="US DOE Joint Genome Institute"/>
            <person name="Lucas S."/>
            <person name="Copeland A."/>
            <person name="Lapidus A."/>
            <person name="Glavina del Rio T."/>
            <person name="Tice H."/>
            <person name="Bruce D."/>
            <person name="Goodwin L."/>
            <person name="Pitluck S."/>
            <person name="Davenport K."/>
            <person name="Brettin T."/>
            <person name="Detter J.C."/>
            <person name="Han C."/>
            <person name="Tapia R."/>
            <person name="Larimer F."/>
            <person name="Land M."/>
            <person name="Hauser L."/>
            <person name="Kyrpides N."/>
            <person name="Mikhailova N."/>
            <person name="Kerfeld C."/>
            <person name="Cannon G."/>
            <person name="Heinhort S."/>
        </authorList>
    </citation>
    <scope>NUCLEOTIDE SEQUENCE [LARGE SCALE GENOMIC DNA]</scope>
    <source>
        <strain evidence="6">ATCC 23641 / c2</strain>
    </source>
</reference>
<protein>
    <submittedName>
        <fullName evidence="5">TatD-related deoxyribonuclease</fullName>
    </submittedName>
</protein>
<dbReference type="SUPFAM" id="SSF51556">
    <property type="entry name" value="Metallo-dependent hydrolases"/>
    <property type="match status" value="1"/>
</dbReference>
<evidence type="ECO:0000256" key="4">
    <source>
        <dbReference type="PIRSR" id="PIRSR005902-1"/>
    </source>
</evidence>
<sequence>MFDTHCHLDDLVARLPLPDVVARMRQAGVDGVISVGVAPDQWKEQSEVAQKAENLGVPVGLAYGVHPWWADRVESSTALKALASWIEQEGDRVLAIGEIGLDFAPKMPDATRQHELFIGQINIALQQQLPVILHERKSADQLLAVIRRHPALRGVVHGFTGSLQQAHQLIEQGFYLGVGTAITHPRATRVRAMLSALPVEALLLESDAPNQPGHTHQGELNEPAFIVEQLDVLAELFAMDVPTLAEQLDANAKTVFGNRLLSGTLSPPQPRD</sequence>
<dbReference type="CDD" id="cd01310">
    <property type="entry name" value="TatD_DNAse"/>
    <property type="match status" value="1"/>
</dbReference>
<accession>D0L1D5</accession>
<dbReference type="STRING" id="555778.Hneap_1683"/>
<feature type="binding site" evidence="4">
    <location>
        <position position="134"/>
    </location>
    <ligand>
        <name>a divalent metal cation</name>
        <dbReference type="ChEBI" id="CHEBI:60240"/>
        <label>2</label>
    </ligand>
</feature>
<dbReference type="Pfam" id="PF01026">
    <property type="entry name" value="TatD_DNase"/>
    <property type="match status" value="1"/>
</dbReference>
<feature type="binding site" evidence="4">
    <location>
        <position position="5"/>
    </location>
    <ligand>
        <name>a divalent metal cation</name>
        <dbReference type="ChEBI" id="CHEBI:60240"/>
        <label>1</label>
    </ligand>
</feature>
<feature type="binding site" evidence="4">
    <location>
        <position position="207"/>
    </location>
    <ligand>
        <name>a divalent metal cation</name>
        <dbReference type="ChEBI" id="CHEBI:60240"/>
        <label>1</label>
    </ligand>
</feature>
<dbReference type="GO" id="GO:0016788">
    <property type="term" value="F:hydrolase activity, acting on ester bonds"/>
    <property type="evidence" value="ECO:0007669"/>
    <property type="project" value="InterPro"/>
</dbReference>
<dbReference type="Proteomes" id="UP000009102">
    <property type="component" value="Chromosome"/>
</dbReference>
<feature type="binding site" evidence="4">
    <location>
        <position position="7"/>
    </location>
    <ligand>
        <name>a divalent metal cation</name>
        <dbReference type="ChEBI" id="CHEBI:60240"/>
        <label>1</label>
    </ligand>
</feature>
<comment type="similarity">
    <text evidence="1">Belongs to the metallo-dependent hydrolases superfamily. TatD-type hydrolase family.</text>
</comment>
<evidence type="ECO:0000256" key="1">
    <source>
        <dbReference type="ARBA" id="ARBA00009275"/>
    </source>
</evidence>
<feature type="binding site" evidence="4">
    <location>
        <position position="98"/>
    </location>
    <ligand>
        <name>a divalent metal cation</name>
        <dbReference type="ChEBI" id="CHEBI:60240"/>
        <label>1</label>
    </ligand>
</feature>
<dbReference type="FunFam" id="3.20.20.140:FF:000005">
    <property type="entry name" value="TatD family hydrolase"/>
    <property type="match status" value="1"/>
</dbReference>
<dbReference type="EMBL" id="CP001801">
    <property type="protein sequence ID" value="ACX96508.1"/>
    <property type="molecule type" value="Genomic_DNA"/>
</dbReference>
<keyword evidence="6" id="KW-1185">Reference proteome</keyword>
<proteinExistence type="inferred from homology"/>
<dbReference type="KEGG" id="hna:Hneap_1683"/>
<organism evidence="5 6">
    <name type="scientific">Halothiobacillus neapolitanus (strain ATCC 23641 / DSM 15147 / CIP 104769 / NCIMB 8539 / c2)</name>
    <name type="common">Thiobacillus neapolitanus</name>
    <dbReference type="NCBI Taxonomy" id="555778"/>
    <lineage>
        <taxon>Bacteria</taxon>
        <taxon>Pseudomonadati</taxon>
        <taxon>Pseudomonadota</taxon>
        <taxon>Gammaproteobacteria</taxon>
        <taxon>Chromatiales</taxon>
        <taxon>Halothiobacillaceae</taxon>
        <taxon>Halothiobacillus</taxon>
    </lineage>
</organism>